<accession>A0A7K1LED0</accession>
<sequence length="109" mass="11671">MNNAARGVVFAVSLLGMAFILFGTLESMPDEDQFRAYDLAGVIFGGFLILSCAVFGAAALASMKPAEPKTVTFPQRQGAVPPQGLPYPQQAPPQYAPPPQQYGHHPRPE</sequence>
<keyword evidence="4" id="KW-1185">Reference proteome</keyword>
<dbReference type="RefSeq" id="WP_156222767.1">
    <property type="nucleotide sequence ID" value="NZ_WOFH01000024.1"/>
</dbReference>
<reference evidence="3 4" key="1">
    <citation type="submission" date="2019-11" db="EMBL/GenBank/DDBJ databases">
        <authorList>
            <person name="Cao P."/>
        </authorList>
    </citation>
    <scope>NUCLEOTIDE SEQUENCE [LARGE SCALE GENOMIC DNA]</scope>
    <source>
        <strain evidence="3 4">NEAU-AAG5</strain>
    </source>
</reference>
<feature type="transmembrane region" description="Helical" evidence="2">
    <location>
        <begin position="37"/>
        <end position="60"/>
    </location>
</feature>
<feature type="region of interest" description="Disordered" evidence="1">
    <location>
        <begin position="70"/>
        <end position="109"/>
    </location>
</feature>
<proteinExistence type="predicted"/>
<dbReference type="Proteomes" id="UP000432015">
    <property type="component" value="Unassembled WGS sequence"/>
</dbReference>
<evidence type="ECO:0000313" key="3">
    <source>
        <dbReference type="EMBL" id="MUN42772.1"/>
    </source>
</evidence>
<name>A0A7K1LED0_9ACTN</name>
<keyword evidence="2" id="KW-0812">Transmembrane</keyword>
<evidence type="ECO:0000256" key="2">
    <source>
        <dbReference type="SAM" id="Phobius"/>
    </source>
</evidence>
<evidence type="ECO:0000256" key="1">
    <source>
        <dbReference type="SAM" id="MobiDB-lite"/>
    </source>
</evidence>
<protein>
    <submittedName>
        <fullName evidence="3">Uncharacterized protein</fullName>
    </submittedName>
</protein>
<feature type="compositionally biased region" description="Pro residues" evidence="1">
    <location>
        <begin position="83"/>
        <end position="100"/>
    </location>
</feature>
<gene>
    <name evidence="3" type="ORF">GNZ18_40215</name>
</gene>
<dbReference type="EMBL" id="WOFH01000024">
    <property type="protein sequence ID" value="MUN42772.1"/>
    <property type="molecule type" value="Genomic_DNA"/>
</dbReference>
<keyword evidence="2" id="KW-1133">Transmembrane helix</keyword>
<keyword evidence="2" id="KW-0472">Membrane</keyword>
<feature type="transmembrane region" description="Helical" evidence="2">
    <location>
        <begin position="7"/>
        <end position="25"/>
    </location>
</feature>
<dbReference type="AlphaFoldDB" id="A0A7K1LED0"/>
<organism evidence="3 4">
    <name type="scientific">Actinomadura litoris</name>
    <dbReference type="NCBI Taxonomy" id="2678616"/>
    <lineage>
        <taxon>Bacteria</taxon>
        <taxon>Bacillati</taxon>
        <taxon>Actinomycetota</taxon>
        <taxon>Actinomycetes</taxon>
        <taxon>Streptosporangiales</taxon>
        <taxon>Thermomonosporaceae</taxon>
        <taxon>Actinomadura</taxon>
    </lineage>
</organism>
<evidence type="ECO:0000313" key="4">
    <source>
        <dbReference type="Proteomes" id="UP000432015"/>
    </source>
</evidence>
<comment type="caution">
    <text evidence="3">The sequence shown here is derived from an EMBL/GenBank/DDBJ whole genome shotgun (WGS) entry which is preliminary data.</text>
</comment>